<feature type="domain" description="DUF6705" evidence="1">
    <location>
        <begin position="1"/>
        <end position="73"/>
    </location>
</feature>
<dbReference type="RefSeq" id="WP_243576809.1">
    <property type="nucleotide sequence ID" value="NZ_CP094529.1"/>
</dbReference>
<dbReference type="Proteomes" id="UP000831068">
    <property type="component" value="Chromosome"/>
</dbReference>
<evidence type="ECO:0000313" key="2">
    <source>
        <dbReference type="EMBL" id="UOE38538.1"/>
    </source>
</evidence>
<dbReference type="InterPro" id="IPR046551">
    <property type="entry name" value="DUF6705"/>
</dbReference>
<gene>
    <name evidence="2" type="ORF">MTP08_01805</name>
</gene>
<sequence>MKQILLIFILFSIYCKSQEYPLNTSLDNLPNNTYLKDTNNDLNKYIGIWRGNWNGKTLFLDLRKVKYHYTRDTLKLSSKTVIELKRIISKIDETSTSDLEIKIPGTFWLMIDGTIYKLNIPYKGKNRILWASKNIKRYPLIYELIVFVENIRKNSSL</sequence>
<keyword evidence="3" id="KW-1185">Reference proteome</keyword>
<accession>A0ABY4BH90</accession>
<evidence type="ECO:0000313" key="3">
    <source>
        <dbReference type="Proteomes" id="UP000831068"/>
    </source>
</evidence>
<dbReference type="EMBL" id="CP094529">
    <property type="protein sequence ID" value="UOE38538.1"/>
    <property type="molecule type" value="Genomic_DNA"/>
</dbReference>
<protein>
    <recommendedName>
        <fullName evidence="1">DUF6705 domain-containing protein</fullName>
    </recommendedName>
</protein>
<reference evidence="2 3" key="1">
    <citation type="submission" date="2022-03" db="EMBL/GenBank/DDBJ databases">
        <title>Chryseobacterium sp. isolated from the Andong Sikhe.</title>
        <authorList>
            <person name="Won M."/>
            <person name="Kim S.-J."/>
            <person name="Kwon S.-W."/>
        </authorList>
    </citation>
    <scope>NUCLEOTIDE SEQUENCE [LARGE SCALE GENOMIC DNA]</scope>
    <source>
        <strain evidence="2 3">ADR-1</strain>
    </source>
</reference>
<organism evidence="2 3">
    <name type="scientific">Chryseobacterium oryzae</name>
    <dbReference type="NCBI Taxonomy" id="2929799"/>
    <lineage>
        <taxon>Bacteria</taxon>
        <taxon>Pseudomonadati</taxon>
        <taxon>Bacteroidota</taxon>
        <taxon>Flavobacteriia</taxon>
        <taxon>Flavobacteriales</taxon>
        <taxon>Weeksellaceae</taxon>
        <taxon>Chryseobacterium group</taxon>
        <taxon>Chryseobacterium</taxon>
    </lineage>
</organism>
<dbReference type="Pfam" id="PF20448">
    <property type="entry name" value="DUF6705"/>
    <property type="match status" value="1"/>
</dbReference>
<proteinExistence type="predicted"/>
<evidence type="ECO:0000259" key="1">
    <source>
        <dbReference type="Pfam" id="PF20448"/>
    </source>
</evidence>
<name>A0ABY4BH90_9FLAO</name>